<keyword evidence="1" id="KW-0732">Signal</keyword>
<comment type="caution">
    <text evidence="2">The sequence shown here is derived from an EMBL/GenBank/DDBJ whole genome shotgun (WGS) entry which is preliminary data.</text>
</comment>
<evidence type="ECO:0000313" key="3">
    <source>
        <dbReference type="Proteomes" id="UP000281474"/>
    </source>
</evidence>
<name>A0A3L8PUQ0_9GAMM</name>
<feature type="chain" id="PRO_5018117098" evidence="1">
    <location>
        <begin position="21"/>
        <end position="136"/>
    </location>
</feature>
<dbReference type="Proteomes" id="UP000281474">
    <property type="component" value="Unassembled WGS sequence"/>
</dbReference>
<proteinExistence type="predicted"/>
<gene>
    <name evidence="2" type="ORF">D5018_13460</name>
</gene>
<dbReference type="EMBL" id="QZEI01000042">
    <property type="protein sequence ID" value="RLV59145.1"/>
    <property type="molecule type" value="Genomic_DNA"/>
</dbReference>
<keyword evidence="3" id="KW-1185">Reference proteome</keyword>
<sequence>MLTKRFLLGFSIFNSCVCQAHPVNQHSEKLMGNNFTAFTNGQSYCLSAIDTHKNMKTCFPVFNTSEHVGLKFKLPDGSFMLIQQGEMAATIDTTKDSSFNTVIALNCTGKCDVVYSGAINNMEGLICNEFGCKPWK</sequence>
<dbReference type="OrthoDB" id="7068824at2"/>
<evidence type="ECO:0000313" key="2">
    <source>
        <dbReference type="EMBL" id="RLV59145.1"/>
    </source>
</evidence>
<protein>
    <submittedName>
        <fullName evidence="2">Uncharacterized protein</fullName>
    </submittedName>
</protein>
<reference evidence="2 3" key="1">
    <citation type="submission" date="2018-09" db="EMBL/GenBank/DDBJ databases">
        <title>Phylogeny of the Shewanellaceae, and recommendation for two new genera, Pseudoshewanella and Parashewanella.</title>
        <authorList>
            <person name="Wang G."/>
        </authorList>
    </citation>
    <scope>NUCLEOTIDE SEQUENCE [LARGE SCALE GENOMIC DNA]</scope>
    <source>
        <strain evidence="2 3">C51</strain>
    </source>
</reference>
<feature type="signal peptide" evidence="1">
    <location>
        <begin position="1"/>
        <end position="20"/>
    </location>
</feature>
<accession>A0A3L8PUQ0</accession>
<organism evidence="2 3">
    <name type="scientific">Parashewanella curva</name>
    <dbReference type="NCBI Taxonomy" id="2338552"/>
    <lineage>
        <taxon>Bacteria</taxon>
        <taxon>Pseudomonadati</taxon>
        <taxon>Pseudomonadota</taxon>
        <taxon>Gammaproteobacteria</taxon>
        <taxon>Alteromonadales</taxon>
        <taxon>Shewanellaceae</taxon>
        <taxon>Parashewanella</taxon>
    </lineage>
</organism>
<dbReference type="AlphaFoldDB" id="A0A3L8PUQ0"/>
<dbReference type="RefSeq" id="WP_121839518.1">
    <property type="nucleotide sequence ID" value="NZ_ML014791.1"/>
</dbReference>
<evidence type="ECO:0000256" key="1">
    <source>
        <dbReference type="SAM" id="SignalP"/>
    </source>
</evidence>